<protein>
    <submittedName>
        <fullName evidence="13">Uncharacterized protein</fullName>
    </submittedName>
</protein>
<keyword evidence="3 9" id="KW-0479">Metal-binding</keyword>
<evidence type="ECO:0000256" key="9">
    <source>
        <dbReference type="PROSITE-ProRule" id="PRU00723"/>
    </source>
</evidence>
<evidence type="ECO:0000256" key="5">
    <source>
        <dbReference type="ARBA" id="ARBA00022771"/>
    </source>
</evidence>
<feature type="domain" description="C3H1-type" evidence="11">
    <location>
        <begin position="16"/>
        <end position="44"/>
    </location>
</feature>
<dbReference type="CDD" id="cd18808">
    <property type="entry name" value="SF1_C_Upf1"/>
    <property type="match status" value="1"/>
</dbReference>
<evidence type="ECO:0000256" key="3">
    <source>
        <dbReference type="ARBA" id="ARBA00022723"/>
    </source>
</evidence>
<keyword evidence="7 9" id="KW-0862">Zinc</keyword>
<feature type="region of interest" description="Disordered" evidence="10">
    <location>
        <begin position="42"/>
        <end position="73"/>
    </location>
</feature>
<feature type="region of interest" description="Disordered" evidence="10">
    <location>
        <begin position="1"/>
        <end position="25"/>
    </location>
</feature>
<sequence length="1965" mass="221723">MAGNVRSRNHVPTAPSEPSKPCFQFKEHGTCKFGRRCRYSHKVGGKQGNTTSAHHSPVGHSGGTNRSQHGRDGKLQEWKRLLGQSSRPTRPSPPTVARFFQLGLDLMDGDVGAAQEAIKLLVSEPGLSLIKDVSDRHILQNGVVNVVGTSLWDTEIKPLFQLVTHSRVIDSAVLEQEVAAIFNFLLGVGGSRMTKLFSYITQLIQSWPTPSARSLSRIAAMELSLAVLSKILDCNTTNIVSANFSKLVTRFSELLDISWKPEEEFSRSQALRYLDYIQRRLEIGDEIPTFQGPTQSVTRESYVLRRDLPGHLSADGARHDNDHLKISDIKILPTYKEIMSPRGEYLPTNDPSQWHIQGIRGRLDREFRLVREDTIGQLRDAIRETLESIRNPNDRHSRRYKNGARTCTYDFPTPLDVEFDRRGGMELLLRCNQPSAVQNLTPKKRRDWWVQCKRLQAGALVCILDVTGSVLFCVVSDSTMRHKDDKKIQPTTQRKEELESAKEVPEILTLSDNPAYLYCKLQLTHTGQAEAREALRWYRSGGSSLRQYLVEFPGVLLASFKDTLAVLQQMYEKPNIPFTNLVAPLENSEQLDVDPPRYVRKDGFTFNLTCLVHDGTQLTMSLQQPLAPEELASRSTLDLTQSAALLNTLSTELALIQGPPGTGKSYTGEKIIKVLLHNKTKARLGPILCVCYTNHALDQLLEHLLDEGIKRIIRIGSRSKSERLQDLNLRALVNGFDRTKSEKYSLYHVEEEIGELVRRIKDLLRELAGSESWRAIKGYLADTYPRQHDELFGKEEDGWERVIHQPEKIIGQWLMGGSQNATRSRPLNDLEQAKLLSMTQAERRAIHRHWLKSMRDSIISEILGLYRQYNKAIEQRNRVRADVDLRCLQQADVVGVTTTGLARNMNLLRKLNCKAMLCEEAGEVLEAHILTAFLPTVEHAILIGDHLQLRPQIQNYELQSTNPRGQQYSLDMSLFERLVQPLHMANLRLPFTTLEMQRRMDPSIAELIRSTLYPSLKDAEKVMSYPKVVGMKKRLFWFQHEHLEASAASNDPLNMSHSNDFEVEMTTALVSHLVRQGEYSQGDIAVITPYLGQLHKLRRRMESMFEISLGDRDLDDLEAFEVDSLEIPSPPRPPVYKTTLLKSVRVATVDNFQGEEAKVIVISLVRSNPQNKCGFLSTSNRINVLLSRAQHGMYIIGNSNMCKNVPMWADVIELLQMRDQFGTELELQCPRHPDTPLFVSQPDHFLQFAPESGCNQPCDQRLHCGHPCIGRCHSDVLHRAVKCLEDCPRSKKGCDHPCPRRCGEPCQDKCHFLLYDIRLTLPCGHQLSSAKCWQSQDPASIRCMVQVTRTVMGCNHQVEVPCHENVATANYRCSSICSHTRPCGHSCMSRCYECNTREDGKVTKENHGICETTCGRKYSTCPHSCSKTCHSGSRCLPCNQPCEVRCSHSKCSKLCHEPCAPCAEKKCQSSCPHTQCMMPCAAPCDWVPCNRQCTNMLSCGHQCPSLCGETCPASMYCQQCGSEDIKSSCVDFLEMKEYREINLDEEPCIFPDCGHFLTVSSMDGQMDMAAHYELDENGLPVNVRGLSEPFSMDESGIRVCATCRGSLRSISRYGRIVRRAMLDEATKKFIAWSHAKYIGLANRLFVEQEKLEKIPRTMIIQPSSREGVLTRPGSRIRQLQILQEATGKDRYGHIIKVWRSINSYAGQVQKEEQPFQRVADLVKHANLQRKTKQEFRYDEALIQVKGCLLAMALLLKCEVIILSDFIQLRKSARMNQMEVKLDLSAHLRDCANLIELAKNTVHPREEAQGHIAAAQLCGFSRSLGLSSPSETSDDDVGEQSDRFKETGLSHVAQARELLDKYQSTASLRDEIDAAESMLSGGVYRQVTADEVRAVYGAMTSEFRGTGHWYTCQNGHPFTIGECGMPMEQARCPECNSPIGGQNHQQVEGTRHATEIEEIARGVAVL</sequence>
<dbReference type="InterPro" id="IPR027417">
    <property type="entry name" value="P-loop_NTPase"/>
</dbReference>
<dbReference type="GO" id="GO:0002376">
    <property type="term" value="P:immune system process"/>
    <property type="evidence" value="ECO:0007669"/>
    <property type="project" value="UniProtKB-KW"/>
</dbReference>
<gene>
    <name evidence="13" type="ORF">BS50DRAFT_397851</name>
</gene>
<dbReference type="InterPro" id="IPR000967">
    <property type="entry name" value="Znf_NFX1"/>
</dbReference>
<dbReference type="InterPro" id="IPR041677">
    <property type="entry name" value="DNA2/NAM7_AAA_11"/>
</dbReference>
<dbReference type="CDD" id="cd06008">
    <property type="entry name" value="NF-X1-zinc-finger"/>
    <property type="match status" value="1"/>
</dbReference>
<evidence type="ECO:0000256" key="8">
    <source>
        <dbReference type="ARBA" id="ARBA00022859"/>
    </source>
</evidence>
<dbReference type="Pfam" id="PF13086">
    <property type="entry name" value="AAA_11"/>
    <property type="match status" value="1"/>
</dbReference>
<dbReference type="Pfam" id="PF13087">
    <property type="entry name" value="AAA_12"/>
    <property type="match status" value="1"/>
</dbReference>
<keyword evidence="6" id="KW-0347">Helicase</keyword>
<dbReference type="EMBL" id="KZ678136">
    <property type="protein sequence ID" value="PSN65796.1"/>
    <property type="molecule type" value="Genomic_DNA"/>
</dbReference>
<evidence type="ECO:0000256" key="7">
    <source>
        <dbReference type="ARBA" id="ARBA00022833"/>
    </source>
</evidence>
<dbReference type="SUPFAM" id="SSF52540">
    <property type="entry name" value="P-loop containing nucleoside triphosphate hydrolases"/>
    <property type="match status" value="1"/>
</dbReference>
<comment type="subcellular location">
    <subcellularLocation>
        <location evidence="1">Cytoplasm</location>
    </subcellularLocation>
</comment>
<dbReference type="PROSITE" id="PS51981">
    <property type="entry name" value="ZF_RZ"/>
    <property type="match status" value="1"/>
</dbReference>
<dbReference type="PANTHER" id="PTHR10887:SF445">
    <property type="entry name" value="NFX1-TYPE ZINC FINGER-CONTAINING PROTEIN 1"/>
    <property type="match status" value="1"/>
</dbReference>
<feature type="zinc finger region" description="C3H1-type" evidence="9">
    <location>
        <begin position="16"/>
        <end position="44"/>
    </location>
</feature>
<dbReference type="PANTHER" id="PTHR10887">
    <property type="entry name" value="DNA2/NAM7 HELICASE FAMILY"/>
    <property type="match status" value="1"/>
</dbReference>
<evidence type="ECO:0000256" key="10">
    <source>
        <dbReference type="SAM" id="MobiDB-lite"/>
    </source>
</evidence>
<dbReference type="InterPro" id="IPR041679">
    <property type="entry name" value="DNA2/NAM7-like_C"/>
</dbReference>
<dbReference type="InterPro" id="IPR046439">
    <property type="entry name" value="ZF_RZ_dom"/>
</dbReference>
<proteinExistence type="predicted"/>
<dbReference type="SMART" id="SM00356">
    <property type="entry name" value="ZnF_C3H1"/>
    <property type="match status" value="1"/>
</dbReference>
<keyword evidence="6" id="KW-0378">Hydrolase</keyword>
<dbReference type="OrthoDB" id="2423195at2759"/>
<dbReference type="STRING" id="1448308.A0A2T2NKL5"/>
<accession>A0A2T2NKL5</accession>
<dbReference type="InterPro" id="IPR000571">
    <property type="entry name" value="Znf_CCCH"/>
</dbReference>
<evidence type="ECO:0000256" key="4">
    <source>
        <dbReference type="ARBA" id="ARBA00022737"/>
    </source>
</evidence>
<dbReference type="GO" id="GO:0008270">
    <property type="term" value="F:zinc ion binding"/>
    <property type="evidence" value="ECO:0007669"/>
    <property type="project" value="UniProtKB-KW"/>
</dbReference>
<feature type="domain" description="RZ-type" evidence="12">
    <location>
        <begin position="1886"/>
        <end position="1961"/>
    </location>
</feature>
<evidence type="ECO:0000259" key="12">
    <source>
        <dbReference type="PROSITE" id="PS51981"/>
    </source>
</evidence>
<keyword evidence="4" id="KW-0677">Repeat</keyword>
<organism evidence="13 14">
    <name type="scientific">Corynespora cassiicola Philippines</name>
    <dbReference type="NCBI Taxonomy" id="1448308"/>
    <lineage>
        <taxon>Eukaryota</taxon>
        <taxon>Fungi</taxon>
        <taxon>Dikarya</taxon>
        <taxon>Ascomycota</taxon>
        <taxon>Pezizomycotina</taxon>
        <taxon>Dothideomycetes</taxon>
        <taxon>Pleosporomycetidae</taxon>
        <taxon>Pleosporales</taxon>
        <taxon>Corynesporascaceae</taxon>
        <taxon>Corynespora</taxon>
    </lineage>
</organism>
<dbReference type="GO" id="GO:0005737">
    <property type="term" value="C:cytoplasm"/>
    <property type="evidence" value="ECO:0007669"/>
    <property type="project" value="UniProtKB-SubCell"/>
</dbReference>
<evidence type="ECO:0000313" key="13">
    <source>
        <dbReference type="EMBL" id="PSN65796.1"/>
    </source>
</evidence>
<evidence type="ECO:0000256" key="2">
    <source>
        <dbReference type="ARBA" id="ARBA00022490"/>
    </source>
</evidence>
<dbReference type="Proteomes" id="UP000240883">
    <property type="component" value="Unassembled WGS sequence"/>
</dbReference>
<keyword evidence="14" id="KW-1185">Reference proteome</keyword>
<evidence type="ECO:0000256" key="1">
    <source>
        <dbReference type="ARBA" id="ARBA00004496"/>
    </source>
</evidence>
<dbReference type="SMART" id="SM00438">
    <property type="entry name" value="ZnF_NFX"/>
    <property type="match status" value="5"/>
</dbReference>
<reference evidence="13 14" key="1">
    <citation type="journal article" date="2018" name="Front. Microbiol.">
        <title>Genome-Wide Analysis of Corynespora cassiicola Leaf Fall Disease Putative Effectors.</title>
        <authorList>
            <person name="Lopez D."/>
            <person name="Ribeiro S."/>
            <person name="Label P."/>
            <person name="Fumanal B."/>
            <person name="Venisse J.S."/>
            <person name="Kohler A."/>
            <person name="de Oliveira R.R."/>
            <person name="Labutti K."/>
            <person name="Lipzen A."/>
            <person name="Lail K."/>
            <person name="Bauer D."/>
            <person name="Ohm R.A."/>
            <person name="Barry K.W."/>
            <person name="Spatafora J."/>
            <person name="Grigoriev I.V."/>
            <person name="Martin F.M."/>
            <person name="Pujade-Renaud V."/>
        </authorList>
    </citation>
    <scope>NUCLEOTIDE SEQUENCE [LARGE SCALE GENOMIC DNA]</scope>
    <source>
        <strain evidence="13 14">Philippines</strain>
    </source>
</reference>
<evidence type="ECO:0000259" key="11">
    <source>
        <dbReference type="PROSITE" id="PS50103"/>
    </source>
</evidence>
<keyword evidence="5 9" id="KW-0863">Zinc-finger</keyword>
<dbReference type="FunFam" id="3.40.50.300:FF:001660">
    <property type="entry name" value="NF-X1 finger and helicase protein, putative"/>
    <property type="match status" value="1"/>
</dbReference>
<keyword evidence="6" id="KW-0547">Nucleotide-binding</keyword>
<dbReference type="GO" id="GO:0031380">
    <property type="term" value="C:nuclear RNA-directed RNA polymerase complex"/>
    <property type="evidence" value="ECO:0007669"/>
    <property type="project" value="TreeGrafter"/>
</dbReference>
<name>A0A2T2NKL5_CORCC</name>
<keyword evidence="8" id="KW-0391">Immunity</keyword>
<keyword evidence="6" id="KW-0067">ATP-binding</keyword>
<dbReference type="GO" id="GO:0004386">
    <property type="term" value="F:helicase activity"/>
    <property type="evidence" value="ECO:0007669"/>
    <property type="project" value="InterPro"/>
</dbReference>
<dbReference type="Gene3D" id="3.40.50.300">
    <property type="entry name" value="P-loop containing nucleotide triphosphate hydrolases"/>
    <property type="match status" value="2"/>
</dbReference>
<dbReference type="PROSITE" id="PS50103">
    <property type="entry name" value="ZF_C3H1"/>
    <property type="match status" value="1"/>
</dbReference>
<dbReference type="Pfam" id="PF20173">
    <property type="entry name" value="ZnF_RZ-type"/>
    <property type="match status" value="1"/>
</dbReference>
<dbReference type="InterPro" id="IPR047187">
    <property type="entry name" value="SF1_C_Upf1"/>
</dbReference>
<dbReference type="CDD" id="cd17936">
    <property type="entry name" value="EEXXEc_NFX1"/>
    <property type="match status" value="1"/>
</dbReference>
<dbReference type="InterPro" id="IPR045055">
    <property type="entry name" value="DNA2/NAM7-like"/>
</dbReference>
<evidence type="ECO:0000313" key="14">
    <source>
        <dbReference type="Proteomes" id="UP000240883"/>
    </source>
</evidence>
<evidence type="ECO:0000256" key="6">
    <source>
        <dbReference type="ARBA" id="ARBA00022806"/>
    </source>
</evidence>
<keyword evidence="2" id="KW-0963">Cytoplasm</keyword>
<dbReference type="GO" id="GO:0031048">
    <property type="term" value="P:regulatory ncRNA-mediated heterochromatin formation"/>
    <property type="evidence" value="ECO:0007669"/>
    <property type="project" value="TreeGrafter"/>
</dbReference>